<reference evidence="2 3" key="1">
    <citation type="submission" date="2024-08" db="EMBL/GenBank/DDBJ databases">
        <authorList>
            <person name="Cucini C."/>
            <person name="Frati F."/>
        </authorList>
    </citation>
    <scope>NUCLEOTIDE SEQUENCE [LARGE SCALE GENOMIC DNA]</scope>
</reference>
<feature type="region of interest" description="Disordered" evidence="1">
    <location>
        <begin position="1"/>
        <end position="28"/>
    </location>
</feature>
<feature type="region of interest" description="Disordered" evidence="1">
    <location>
        <begin position="64"/>
        <end position="90"/>
    </location>
</feature>
<feature type="region of interest" description="Disordered" evidence="1">
    <location>
        <begin position="205"/>
        <end position="225"/>
    </location>
</feature>
<comment type="caution">
    <text evidence="2">The sequence shown here is derived from an EMBL/GenBank/DDBJ whole genome shotgun (WGS) entry which is preliminary data.</text>
</comment>
<feature type="compositionally biased region" description="Basic and acidic residues" evidence="1">
    <location>
        <begin position="72"/>
        <end position="90"/>
    </location>
</feature>
<organism evidence="2 3">
    <name type="scientific">Orchesella dallaii</name>
    <dbReference type="NCBI Taxonomy" id="48710"/>
    <lineage>
        <taxon>Eukaryota</taxon>
        <taxon>Metazoa</taxon>
        <taxon>Ecdysozoa</taxon>
        <taxon>Arthropoda</taxon>
        <taxon>Hexapoda</taxon>
        <taxon>Collembola</taxon>
        <taxon>Entomobryomorpha</taxon>
        <taxon>Entomobryoidea</taxon>
        <taxon>Orchesellidae</taxon>
        <taxon>Orchesellinae</taxon>
        <taxon>Orchesella</taxon>
    </lineage>
</organism>
<evidence type="ECO:0000256" key="1">
    <source>
        <dbReference type="SAM" id="MobiDB-lite"/>
    </source>
</evidence>
<feature type="compositionally biased region" description="Polar residues" evidence="1">
    <location>
        <begin position="286"/>
        <end position="300"/>
    </location>
</feature>
<accession>A0ABP1RVI6</accession>
<protein>
    <submittedName>
        <fullName evidence="2">Uncharacterized protein</fullName>
    </submittedName>
</protein>
<sequence>MFKPDGTPIIPDQESGHRSRAGNTSDEAAGEAAGFKLFENKFSKQFDDLKKLVLALNDRMTVQIGNPTTESSSDKGSKPEKPKVLKGEKTEKSLAVSKKLFSRKQKLDEAFESFAWEIHVAYRKIQPDISEDRIVSRIVNSCLPELASELRGYSFSTVQGIIIRARELIMDLNKIRSFEGKVLLRARQTDKIAETKQKQKFKYENKVDNKQPEPGCSVKHPNDKSSRFQYKAKNSNWSKSKFFCSYCGIPNHHETQCRNKERDIADMHKQSEGNGKEGDSPPFIPRTSQTGSQAKNTERK</sequence>
<name>A0ABP1RVI6_9HEXA</name>
<proteinExistence type="predicted"/>
<feature type="region of interest" description="Disordered" evidence="1">
    <location>
        <begin position="258"/>
        <end position="300"/>
    </location>
</feature>
<gene>
    <name evidence="2" type="ORF">ODALV1_LOCUS26628</name>
</gene>
<dbReference type="EMBL" id="CAXLJM020000112">
    <property type="protein sequence ID" value="CAL8136820.1"/>
    <property type="molecule type" value="Genomic_DNA"/>
</dbReference>
<evidence type="ECO:0000313" key="3">
    <source>
        <dbReference type="Proteomes" id="UP001642540"/>
    </source>
</evidence>
<dbReference type="Proteomes" id="UP001642540">
    <property type="component" value="Unassembled WGS sequence"/>
</dbReference>
<keyword evidence="3" id="KW-1185">Reference proteome</keyword>
<evidence type="ECO:0000313" key="2">
    <source>
        <dbReference type="EMBL" id="CAL8136820.1"/>
    </source>
</evidence>
<feature type="compositionally biased region" description="Basic and acidic residues" evidence="1">
    <location>
        <begin position="258"/>
        <end position="279"/>
    </location>
</feature>